<feature type="transmembrane region" description="Helical" evidence="1">
    <location>
        <begin position="21"/>
        <end position="39"/>
    </location>
</feature>
<comment type="caution">
    <text evidence="2">The sequence shown here is derived from an EMBL/GenBank/DDBJ whole genome shotgun (WGS) entry which is preliminary data.</text>
</comment>
<keyword evidence="1" id="KW-1133">Transmembrane helix</keyword>
<name>A0ABV2LN64_9BACL</name>
<evidence type="ECO:0000313" key="2">
    <source>
        <dbReference type="EMBL" id="MET3730032.1"/>
    </source>
</evidence>
<evidence type="ECO:0000313" key="3">
    <source>
        <dbReference type="Proteomes" id="UP001549097"/>
    </source>
</evidence>
<gene>
    <name evidence="2" type="ORF">ABID52_003649</name>
</gene>
<organism evidence="2 3">
    <name type="scientific">Fictibacillus halophilus</name>
    <dbReference type="NCBI Taxonomy" id="1610490"/>
    <lineage>
        <taxon>Bacteria</taxon>
        <taxon>Bacillati</taxon>
        <taxon>Bacillota</taxon>
        <taxon>Bacilli</taxon>
        <taxon>Bacillales</taxon>
        <taxon>Fictibacillaceae</taxon>
        <taxon>Fictibacillus</taxon>
    </lineage>
</organism>
<protein>
    <submittedName>
        <fullName evidence="2">Lysylphosphatidylglycerol synthetase-like protein (DUF2156 family)</fullName>
    </submittedName>
</protein>
<reference evidence="2 3" key="1">
    <citation type="submission" date="2024-06" db="EMBL/GenBank/DDBJ databases">
        <title>Genomic Encyclopedia of Type Strains, Phase IV (KMG-IV): sequencing the most valuable type-strain genomes for metagenomic binning, comparative biology and taxonomic classification.</title>
        <authorList>
            <person name="Goeker M."/>
        </authorList>
    </citation>
    <scope>NUCLEOTIDE SEQUENCE [LARGE SCALE GENOMIC DNA]</scope>
    <source>
        <strain evidence="2 3">DSM 100124</strain>
    </source>
</reference>
<keyword evidence="1" id="KW-0472">Membrane</keyword>
<feature type="transmembrane region" description="Helical" evidence="1">
    <location>
        <begin position="59"/>
        <end position="79"/>
    </location>
</feature>
<proteinExistence type="predicted"/>
<feature type="transmembrane region" description="Helical" evidence="1">
    <location>
        <begin position="145"/>
        <end position="163"/>
    </location>
</feature>
<feature type="transmembrane region" description="Helical" evidence="1">
    <location>
        <begin position="183"/>
        <end position="204"/>
    </location>
</feature>
<feature type="transmembrane region" description="Helical" evidence="1">
    <location>
        <begin position="122"/>
        <end position="140"/>
    </location>
</feature>
<sequence>MVKKRKLVKEEDPIIYRVTGYLPPIVLIIGWIFFLFYKSESIQYASEQSLSWEPLVTSTLYFLQITGIVLSLFFILMLLMKSRRLLYMSPVPFSMLMIVLLTLPSLLHSAVMYRFIMSGTSVFIMVSLTICPILLIFLYVKRSEVIWLLFAAIIGFVIVFLPFLLSDALDNNMPGYRPYKNLLASNCLFYFSFLIAFFVLYKYFDSKKRK</sequence>
<dbReference type="Proteomes" id="UP001549097">
    <property type="component" value="Unassembled WGS sequence"/>
</dbReference>
<accession>A0ABV2LN64</accession>
<keyword evidence="3" id="KW-1185">Reference proteome</keyword>
<feature type="transmembrane region" description="Helical" evidence="1">
    <location>
        <begin position="91"/>
        <end position="116"/>
    </location>
</feature>
<keyword evidence="1" id="KW-0812">Transmembrane</keyword>
<evidence type="ECO:0000256" key="1">
    <source>
        <dbReference type="SAM" id="Phobius"/>
    </source>
</evidence>
<dbReference type="EMBL" id="JBEPMP010000002">
    <property type="protein sequence ID" value="MET3730032.1"/>
    <property type="molecule type" value="Genomic_DNA"/>
</dbReference>